<comment type="caution">
    <text evidence="1">The sequence shown here is derived from an EMBL/GenBank/DDBJ whole genome shotgun (WGS) entry which is preliminary data.</text>
</comment>
<evidence type="ECO:0000313" key="1">
    <source>
        <dbReference type="EMBL" id="RKL18425.1"/>
    </source>
</evidence>
<dbReference type="EMBL" id="MRCY01000013">
    <property type="protein sequence ID" value="RKL18425.1"/>
    <property type="molecule type" value="Genomic_DNA"/>
</dbReference>
<organism evidence="1 2">
    <name type="scientific">Fusarium oxysporum</name>
    <name type="common">Fusarium vascular wilt</name>
    <dbReference type="NCBI Taxonomy" id="5507"/>
    <lineage>
        <taxon>Eukaryota</taxon>
        <taxon>Fungi</taxon>
        <taxon>Dikarya</taxon>
        <taxon>Ascomycota</taxon>
        <taxon>Pezizomycotina</taxon>
        <taxon>Sordariomycetes</taxon>
        <taxon>Hypocreomycetidae</taxon>
        <taxon>Hypocreales</taxon>
        <taxon>Nectriaceae</taxon>
        <taxon>Fusarium</taxon>
        <taxon>Fusarium oxysporum species complex</taxon>
    </lineage>
</organism>
<accession>A0A420RN93</accession>
<gene>
    <name evidence="1" type="ORF">BFJ68_g4125</name>
</gene>
<proteinExistence type="predicted"/>
<dbReference type="AlphaFoldDB" id="A0A420RN93"/>
<protein>
    <submittedName>
        <fullName evidence="1">Uncharacterized protein</fullName>
    </submittedName>
</protein>
<reference evidence="1 2" key="1">
    <citation type="journal article" date="2018" name="Sci. Rep.">
        <title>Characterisation of pathogen-specific regions and novel effector candidates in Fusarium oxysporum f. sp. cepae.</title>
        <authorList>
            <person name="Armitage A.D."/>
            <person name="Taylor A."/>
            <person name="Sobczyk M.K."/>
            <person name="Baxter L."/>
            <person name="Greenfield B.P."/>
            <person name="Bates H.J."/>
            <person name="Wilson F."/>
            <person name="Jackson A.C."/>
            <person name="Ott S."/>
            <person name="Harrison R.J."/>
            <person name="Clarkson J.P."/>
        </authorList>
    </citation>
    <scope>NUCLEOTIDE SEQUENCE [LARGE SCALE GENOMIC DNA]</scope>
    <source>
        <strain evidence="1 2">Fo_A28</strain>
    </source>
</reference>
<sequence>MIQVYSDLCHVCGLTAIHDLAITWLIYPHEEPPDGGGGGVEHWLYMACVSLQLDDTPRNDRLYPAFTGE</sequence>
<name>A0A420RN93_FUSOX</name>
<dbReference type="Proteomes" id="UP000285860">
    <property type="component" value="Unassembled WGS sequence"/>
</dbReference>
<evidence type="ECO:0000313" key="2">
    <source>
        <dbReference type="Proteomes" id="UP000285860"/>
    </source>
</evidence>